<reference evidence="5" key="1">
    <citation type="submission" date="2020-10" db="EMBL/GenBank/DDBJ databases">
        <authorList>
            <person name="Gilroy R."/>
        </authorList>
    </citation>
    <scope>NUCLEOTIDE SEQUENCE</scope>
    <source>
        <strain evidence="5">CHK187-14744</strain>
    </source>
</reference>
<proteinExistence type="inferred from homology"/>
<evidence type="ECO:0000256" key="2">
    <source>
        <dbReference type="ARBA" id="ARBA00009370"/>
    </source>
</evidence>
<dbReference type="EMBL" id="DVLT01000042">
    <property type="protein sequence ID" value="HIU02857.1"/>
    <property type="molecule type" value="Genomic_DNA"/>
</dbReference>
<dbReference type="InterPro" id="IPR036286">
    <property type="entry name" value="LexA/Signal_pep-like_sf"/>
</dbReference>
<evidence type="ECO:0000313" key="6">
    <source>
        <dbReference type="Proteomes" id="UP000824164"/>
    </source>
</evidence>
<dbReference type="InterPro" id="IPR019533">
    <property type="entry name" value="Peptidase_S26"/>
</dbReference>
<dbReference type="Gene3D" id="2.10.109.10">
    <property type="entry name" value="Umud Fragment, subunit A"/>
    <property type="match status" value="1"/>
</dbReference>
<dbReference type="Proteomes" id="UP000824164">
    <property type="component" value="Unassembled WGS sequence"/>
</dbReference>
<dbReference type="CDD" id="cd06530">
    <property type="entry name" value="S26_SPase_I"/>
    <property type="match status" value="1"/>
</dbReference>
<dbReference type="PRINTS" id="PR00727">
    <property type="entry name" value="LEADERPTASE"/>
</dbReference>
<reference evidence="5" key="2">
    <citation type="journal article" date="2021" name="PeerJ">
        <title>Extensive microbial diversity within the chicken gut microbiome revealed by metagenomics and culture.</title>
        <authorList>
            <person name="Gilroy R."/>
            <person name="Ravi A."/>
            <person name="Getino M."/>
            <person name="Pursley I."/>
            <person name="Horton D.L."/>
            <person name="Alikhan N.F."/>
            <person name="Baker D."/>
            <person name="Gharbi K."/>
            <person name="Hall N."/>
            <person name="Watson M."/>
            <person name="Adriaenssens E.M."/>
            <person name="Foster-Nyarko E."/>
            <person name="Jarju S."/>
            <person name="Secka A."/>
            <person name="Antonio M."/>
            <person name="Oren A."/>
            <person name="Chaudhuri R.R."/>
            <person name="La Ragione R."/>
            <person name="Hildebrand F."/>
            <person name="Pallen M.J."/>
        </authorList>
    </citation>
    <scope>NUCLEOTIDE SEQUENCE</scope>
    <source>
        <strain evidence="5">CHK187-14744</strain>
    </source>
</reference>
<comment type="catalytic activity">
    <reaction evidence="3">
        <text>Cleavage of hydrophobic, N-terminal signal or leader sequences from secreted and periplasmic proteins.</text>
        <dbReference type="EC" id="3.4.21.89"/>
    </reaction>
</comment>
<evidence type="ECO:0000259" key="4">
    <source>
        <dbReference type="Pfam" id="PF10502"/>
    </source>
</evidence>
<dbReference type="AlphaFoldDB" id="A0A9D1HIP0"/>
<accession>A0A9D1HIP0</accession>
<keyword evidence="3" id="KW-0812">Transmembrane</keyword>
<evidence type="ECO:0000256" key="1">
    <source>
        <dbReference type="ARBA" id="ARBA00004401"/>
    </source>
</evidence>
<dbReference type="InterPro" id="IPR000223">
    <property type="entry name" value="Pept_S26A_signal_pept_1"/>
</dbReference>
<dbReference type="PANTHER" id="PTHR43390">
    <property type="entry name" value="SIGNAL PEPTIDASE I"/>
    <property type="match status" value="1"/>
</dbReference>
<keyword evidence="3" id="KW-1133">Transmembrane helix</keyword>
<protein>
    <recommendedName>
        <fullName evidence="3">Signal peptidase I</fullName>
        <ecNumber evidence="3">3.4.21.89</ecNumber>
    </recommendedName>
</protein>
<keyword evidence="3 5" id="KW-0378">Hydrolase</keyword>
<organism evidence="5 6">
    <name type="scientific">Candidatus Onthocola gallistercoris</name>
    <dbReference type="NCBI Taxonomy" id="2840876"/>
    <lineage>
        <taxon>Bacteria</taxon>
        <taxon>Bacillati</taxon>
        <taxon>Bacillota</taxon>
        <taxon>Bacilli</taxon>
        <taxon>Candidatus Onthocola</taxon>
    </lineage>
</organism>
<comment type="caution">
    <text evidence="5">The sequence shown here is derived from an EMBL/GenBank/DDBJ whole genome shotgun (WGS) entry which is preliminary data.</text>
</comment>
<keyword evidence="3" id="KW-0472">Membrane</keyword>
<dbReference type="Pfam" id="PF10502">
    <property type="entry name" value="Peptidase_S26"/>
    <property type="match status" value="1"/>
</dbReference>
<evidence type="ECO:0000256" key="3">
    <source>
        <dbReference type="RuleBase" id="RU362042"/>
    </source>
</evidence>
<dbReference type="NCBIfam" id="TIGR02227">
    <property type="entry name" value="sigpep_I_bact"/>
    <property type="match status" value="1"/>
</dbReference>
<dbReference type="GO" id="GO:0004252">
    <property type="term" value="F:serine-type endopeptidase activity"/>
    <property type="evidence" value="ECO:0007669"/>
    <property type="project" value="InterPro"/>
</dbReference>
<comment type="similarity">
    <text evidence="2 3">Belongs to the peptidase S26 family.</text>
</comment>
<dbReference type="SUPFAM" id="SSF51306">
    <property type="entry name" value="LexA/Signal peptidase"/>
    <property type="match status" value="1"/>
</dbReference>
<dbReference type="EC" id="3.4.21.89" evidence="3"/>
<dbReference type="PANTHER" id="PTHR43390:SF1">
    <property type="entry name" value="CHLOROPLAST PROCESSING PEPTIDASE"/>
    <property type="match status" value="1"/>
</dbReference>
<comment type="subcellular location">
    <subcellularLocation>
        <location evidence="1">Cell membrane</location>
        <topology evidence="1">Single-pass type II membrane protein</topology>
    </subcellularLocation>
    <subcellularLocation>
        <location evidence="3">Membrane</location>
        <topology evidence="3">Single-pass type II membrane protein</topology>
    </subcellularLocation>
</comment>
<sequence>MKRAKRKFRRKISQFKKLKIGTRAVNLAMFIIGWVIVIALAWLYVVGFRTETIISDNAMSPTYEEEAVIRINRVIYKFSSPRRFDTVALQIGETSSNVYYVRRIVGLPGETVRIENGTIYIDDVELDYPYNEETIENAGAANRDILLDDNEYFVLCDNYNVRMDDSRSANIGVISSSQIIGRVN</sequence>
<dbReference type="GO" id="GO:0005886">
    <property type="term" value="C:plasma membrane"/>
    <property type="evidence" value="ECO:0007669"/>
    <property type="project" value="UniProtKB-SubCell"/>
</dbReference>
<name>A0A9D1HIP0_9FIRM</name>
<evidence type="ECO:0000313" key="5">
    <source>
        <dbReference type="EMBL" id="HIU02857.1"/>
    </source>
</evidence>
<keyword evidence="3" id="KW-0645">Protease</keyword>
<dbReference type="GO" id="GO:0009003">
    <property type="term" value="F:signal peptidase activity"/>
    <property type="evidence" value="ECO:0007669"/>
    <property type="project" value="UniProtKB-EC"/>
</dbReference>
<feature type="transmembrane region" description="Helical" evidence="3">
    <location>
        <begin position="20"/>
        <end position="45"/>
    </location>
</feature>
<feature type="domain" description="Peptidase S26" evidence="4">
    <location>
        <begin position="33"/>
        <end position="183"/>
    </location>
</feature>
<dbReference type="GO" id="GO:0006465">
    <property type="term" value="P:signal peptide processing"/>
    <property type="evidence" value="ECO:0007669"/>
    <property type="project" value="InterPro"/>
</dbReference>
<gene>
    <name evidence="5" type="primary">lepB</name>
    <name evidence="5" type="ORF">IAB63_06345</name>
</gene>